<proteinExistence type="predicted"/>
<comment type="caution">
    <text evidence="3">The sequence shown here is derived from an EMBL/GenBank/DDBJ whole genome shotgun (WGS) entry which is preliminary data.</text>
</comment>
<reference evidence="3" key="1">
    <citation type="submission" date="2021-02" db="EMBL/GenBank/DDBJ databases">
        <authorList>
            <person name="Dougan E. K."/>
            <person name="Rhodes N."/>
            <person name="Thang M."/>
            <person name="Chan C."/>
        </authorList>
    </citation>
    <scope>NUCLEOTIDE SEQUENCE</scope>
</reference>
<sequence length="243" mass="27375">MVAWCFQKGTNVIEFSSLLVVDLPHEWTEHAEQQASMLAEQAGRNLVDMLTKYLSALDLDKRVGKVGYYVRNDIGKKAVREREVKLVVRREVSLRSEHGVLIAACMIGKARGEQITIVVDLDRDLIIAMLVAIIIVLLTWLVSKTTWMRSSGVLDDRPETPPDGPLDEQPQTPPGAEDEPPPVPQYVESSGEEEIRQLFEPSDEEPNQPEAKEFQADMLPLFKTKYGERLHLRRGCRTLANSA</sequence>
<accession>A0A813K485</accession>
<protein>
    <submittedName>
        <fullName evidence="3">Uncharacterized protein</fullName>
    </submittedName>
</protein>
<feature type="transmembrane region" description="Helical" evidence="2">
    <location>
        <begin position="125"/>
        <end position="142"/>
    </location>
</feature>
<feature type="region of interest" description="Disordered" evidence="1">
    <location>
        <begin position="152"/>
        <end position="216"/>
    </location>
</feature>
<name>A0A813K485_POLGL</name>
<gene>
    <name evidence="3" type="ORF">PGLA2088_LOCUS28465</name>
</gene>
<feature type="non-terminal residue" evidence="3">
    <location>
        <position position="243"/>
    </location>
</feature>
<evidence type="ECO:0000313" key="4">
    <source>
        <dbReference type="Proteomes" id="UP000626109"/>
    </source>
</evidence>
<dbReference type="AlphaFoldDB" id="A0A813K485"/>
<keyword evidence="2" id="KW-0472">Membrane</keyword>
<evidence type="ECO:0000313" key="3">
    <source>
        <dbReference type="EMBL" id="CAE8693627.1"/>
    </source>
</evidence>
<evidence type="ECO:0000256" key="2">
    <source>
        <dbReference type="SAM" id="Phobius"/>
    </source>
</evidence>
<evidence type="ECO:0000256" key="1">
    <source>
        <dbReference type="SAM" id="MobiDB-lite"/>
    </source>
</evidence>
<dbReference type="EMBL" id="CAJNNW010027887">
    <property type="protein sequence ID" value="CAE8693627.1"/>
    <property type="molecule type" value="Genomic_DNA"/>
</dbReference>
<keyword evidence="2" id="KW-1133">Transmembrane helix</keyword>
<dbReference type="Proteomes" id="UP000626109">
    <property type="component" value="Unassembled WGS sequence"/>
</dbReference>
<organism evidence="3 4">
    <name type="scientific">Polarella glacialis</name>
    <name type="common">Dinoflagellate</name>
    <dbReference type="NCBI Taxonomy" id="89957"/>
    <lineage>
        <taxon>Eukaryota</taxon>
        <taxon>Sar</taxon>
        <taxon>Alveolata</taxon>
        <taxon>Dinophyceae</taxon>
        <taxon>Suessiales</taxon>
        <taxon>Suessiaceae</taxon>
        <taxon>Polarella</taxon>
    </lineage>
</organism>
<keyword evidence="2" id="KW-0812">Transmembrane</keyword>